<evidence type="ECO:0000313" key="9">
    <source>
        <dbReference type="EMBL" id="KAK3264920.1"/>
    </source>
</evidence>
<protein>
    <recommendedName>
        <fullName evidence="8">Fucolectin tachylectin-4 pentraxin-1 domain-containing protein</fullName>
    </recommendedName>
</protein>
<comment type="caution">
    <text evidence="9">The sequence shown here is derived from an EMBL/GenBank/DDBJ whole genome shotgun (WGS) entry which is preliminary data.</text>
</comment>
<reference evidence="9 10" key="1">
    <citation type="journal article" date="2015" name="Genome Biol. Evol.">
        <title>Comparative Genomics of a Bacterivorous Green Alga Reveals Evolutionary Causalities and Consequences of Phago-Mixotrophic Mode of Nutrition.</title>
        <authorList>
            <person name="Burns J.A."/>
            <person name="Paasch A."/>
            <person name="Narechania A."/>
            <person name="Kim E."/>
        </authorList>
    </citation>
    <scope>NUCLEOTIDE SEQUENCE [LARGE SCALE GENOMIC DNA]</scope>
    <source>
        <strain evidence="9 10">PLY_AMNH</strain>
    </source>
</reference>
<name>A0AAE0KYA9_9CHLO</name>
<dbReference type="EMBL" id="LGRX02014273">
    <property type="protein sequence ID" value="KAK3264920.1"/>
    <property type="molecule type" value="Genomic_DNA"/>
</dbReference>
<evidence type="ECO:0000313" key="10">
    <source>
        <dbReference type="Proteomes" id="UP001190700"/>
    </source>
</evidence>
<keyword evidence="10" id="KW-1185">Reference proteome</keyword>
<comment type="function">
    <text evidence="1">Acts as a defensive agent. Recognizes blood group fucosylated oligosaccharides including A, B, H and Lewis B-type antigens. Does not recognize Lewis A antigen and has low affinity for monovalent haptens.</text>
</comment>
<dbReference type="PANTHER" id="PTHR45713:SF6">
    <property type="entry name" value="F5_8 TYPE C DOMAIN-CONTAINING PROTEIN"/>
    <property type="match status" value="1"/>
</dbReference>
<evidence type="ECO:0000256" key="7">
    <source>
        <dbReference type="ARBA" id="ARBA00023157"/>
    </source>
</evidence>
<keyword evidence="6" id="KW-0106">Calcium</keyword>
<evidence type="ECO:0000256" key="4">
    <source>
        <dbReference type="ARBA" id="ARBA00022723"/>
    </source>
</evidence>
<evidence type="ECO:0000256" key="3">
    <source>
        <dbReference type="ARBA" id="ARBA00011233"/>
    </source>
</evidence>
<evidence type="ECO:0000256" key="6">
    <source>
        <dbReference type="ARBA" id="ARBA00022837"/>
    </source>
</evidence>
<evidence type="ECO:0000259" key="8">
    <source>
        <dbReference type="SMART" id="SM00607"/>
    </source>
</evidence>
<dbReference type="SUPFAM" id="SSF49785">
    <property type="entry name" value="Galactose-binding domain-like"/>
    <property type="match status" value="1"/>
</dbReference>
<accession>A0AAE0KYA9</accession>
<organism evidence="9 10">
    <name type="scientific">Cymbomonas tetramitiformis</name>
    <dbReference type="NCBI Taxonomy" id="36881"/>
    <lineage>
        <taxon>Eukaryota</taxon>
        <taxon>Viridiplantae</taxon>
        <taxon>Chlorophyta</taxon>
        <taxon>Pyramimonadophyceae</taxon>
        <taxon>Pyramimonadales</taxon>
        <taxon>Pyramimonadaceae</taxon>
        <taxon>Cymbomonas</taxon>
    </lineage>
</organism>
<gene>
    <name evidence="9" type="ORF">CYMTET_26368</name>
</gene>
<evidence type="ECO:0000256" key="2">
    <source>
        <dbReference type="ARBA" id="ARBA00010147"/>
    </source>
</evidence>
<dbReference type="GO" id="GO:0010185">
    <property type="term" value="P:regulation of cellular defense response"/>
    <property type="evidence" value="ECO:0007669"/>
    <property type="project" value="UniProtKB-ARBA"/>
</dbReference>
<evidence type="ECO:0000256" key="1">
    <source>
        <dbReference type="ARBA" id="ARBA00002219"/>
    </source>
</evidence>
<dbReference type="PANTHER" id="PTHR45713">
    <property type="entry name" value="FTP DOMAIN-CONTAINING PROTEIN"/>
    <property type="match status" value="1"/>
</dbReference>
<feature type="non-terminal residue" evidence="9">
    <location>
        <position position="1"/>
    </location>
</feature>
<comment type="similarity">
    <text evidence="2">Belongs to the fucolectin family.</text>
</comment>
<dbReference type="InterPro" id="IPR051941">
    <property type="entry name" value="BG_Antigen-Binding_Lectin"/>
</dbReference>
<dbReference type="GO" id="GO:0046872">
    <property type="term" value="F:metal ion binding"/>
    <property type="evidence" value="ECO:0007669"/>
    <property type="project" value="UniProtKB-KW"/>
</dbReference>
<dbReference type="GO" id="GO:0042806">
    <property type="term" value="F:fucose binding"/>
    <property type="evidence" value="ECO:0007669"/>
    <property type="project" value="UniProtKB-ARBA"/>
</dbReference>
<dbReference type="Proteomes" id="UP001190700">
    <property type="component" value="Unassembled WGS sequence"/>
</dbReference>
<keyword evidence="5" id="KW-0430">Lectin</keyword>
<dbReference type="InterPro" id="IPR006585">
    <property type="entry name" value="FTP1"/>
</dbReference>
<evidence type="ECO:0000256" key="5">
    <source>
        <dbReference type="ARBA" id="ARBA00022734"/>
    </source>
</evidence>
<dbReference type="Pfam" id="PF22633">
    <property type="entry name" value="F5_F8_type_C_2"/>
    <property type="match status" value="1"/>
</dbReference>
<dbReference type="InterPro" id="IPR008979">
    <property type="entry name" value="Galactose-bd-like_sf"/>
</dbReference>
<dbReference type="Gene3D" id="2.60.120.260">
    <property type="entry name" value="Galactose-binding domain-like"/>
    <property type="match status" value="1"/>
</dbReference>
<dbReference type="AlphaFoldDB" id="A0AAE0KYA9"/>
<keyword evidence="4" id="KW-0479">Metal-binding</keyword>
<sequence>AANYARHRHVLQQTSGERCRRQLSISASKLSVASASFGSFGQYNNFCGASNCIDGIKESRVHCRSGSSLCTSLAGHTNPWLQLDLGLTFAVQEVHVYNRLEACCTDRLGVHEIWVGSNPSNATAEGNALCGNDTASSTAISITHQCNGGSLPGRYVYLLEPGSGRVISLQEVEVFGSSLTVAPTTSGGITQAPVPRTRGFDGAHTLVCAIRVV</sequence>
<dbReference type="GO" id="GO:0001868">
    <property type="term" value="P:regulation of complement activation, lectin pathway"/>
    <property type="evidence" value="ECO:0007669"/>
    <property type="project" value="UniProtKB-ARBA"/>
</dbReference>
<feature type="domain" description="Fucolectin tachylectin-4 pentraxin-1" evidence="8">
    <location>
        <begin position="22"/>
        <end position="183"/>
    </location>
</feature>
<keyword evidence="7" id="KW-1015">Disulfide bond</keyword>
<proteinExistence type="inferred from homology"/>
<comment type="subunit">
    <text evidence="3">Homotrimer.</text>
</comment>
<dbReference type="SMART" id="SM00607">
    <property type="entry name" value="FTP"/>
    <property type="match status" value="1"/>
</dbReference>